<organism evidence="1 2">
    <name type="scientific">Candolleomyces aberdarensis</name>
    <dbReference type="NCBI Taxonomy" id="2316362"/>
    <lineage>
        <taxon>Eukaryota</taxon>
        <taxon>Fungi</taxon>
        <taxon>Dikarya</taxon>
        <taxon>Basidiomycota</taxon>
        <taxon>Agaricomycotina</taxon>
        <taxon>Agaricomycetes</taxon>
        <taxon>Agaricomycetidae</taxon>
        <taxon>Agaricales</taxon>
        <taxon>Agaricineae</taxon>
        <taxon>Psathyrellaceae</taxon>
        <taxon>Candolleomyces</taxon>
    </lineage>
</organism>
<gene>
    <name evidence="1" type="ORF">EST38_g5832</name>
</gene>
<dbReference type="OrthoDB" id="3052191at2759"/>
<sequence length="175" mass="19374">MHSASGLRLQASSTQADVSKVRCFLFSTHPDGPVLVNVALPPREYAVEYMDVSRFFPDGAFSVRISAVPGTNIQTGTHYRIYVGMHAAPASINRFFLETHSLPWSGNILISRYQRLPGSNVITFGRMQKVERAWCTAIVLSWMRECISNGVFSPYVVIAEGAAQTVDEAVSEEEM</sequence>
<accession>A0A4Q2DM78</accession>
<protein>
    <submittedName>
        <fullName evidence="1">Uncharacterized protein</fullName>
    </submittedName>
</protein>
<evidence type="ECO:0000313" key="2">
    <source>
        <dbReference type="Proteomes" id="UP000290288"/>
    </source>
</evidence>
<dbReference type="AlphaFoldDB" id="A0A4Q2DM78"/>
<name>A0A4Q2DM78_9AGAR</name>
<evidence type="ECO:0000313" key="1">
    <source>
        <dbReference type="EMBL" id="RXW20024.1"/>
    </source>
</evidence>
<dbReference type="EMBL" id="SDEE01000170">
    <property type="protein sequence ID" value="RXW20024.1"/>
    <property type="molecule type" value="Genomic_DNA"/>
</dbReference>
<comment type="caution">
    <text evidence="1">The sequence shown here is derived from an EMBL/GenBank/DDBJ whole genome shotgun (WGS) entry which is preliminary data.</text>
</comment>
<keyword evidence="2" id="KW-1185">Reference proteome</keyword>
<dbReference type="Proteomes" id="UP000290288">
    <property type="component" value="Unassembled WGS sequence"/>
</dbReference>
<reference evidence="1 2" key="1">
    <citation type="submission" date="2019-01" db="EMBL/GenBank/DDBJ databases">
        <title>Draft genome sequence of Psathyrella aberdarensis IHI B618.</title>
        <authorList>
            <person name="Buettner E."/>
            <person name="Kellner H."/>
        </authorList>
    </citation>
    <scope>NUCLEOTIDE SEQUENCE [LARGE SCALE GENOMIC DNA]</scope>
    <source>
        <strain evidence="1 2">IHI B618</strain>
    </source>
</reference>
<proteinExistence type="predicted"/>